<dbReference type="Pfam" id="PF02085">
    <property type="entry name" value="Cytochrom_CIII"/>
    <property type="match status" value="1"/>
</dbReference>
<evidence type="ECO:0000256" key="3">
    <source>
        <dbReference type="ARBA" id="ARBA00022723"/>
    </source>
</evidence>
<reference evidence="7" key="1">
    <citation type="submission" date="2020-12" db="EMBL/GenBank/DDBJ databases">
        <title>Taurinivorans muris gen. nov., sp. nov., fundamental and realized metabolic niche of a ubiquitous sulfidogenic bacterium in the murine intestine.</title>
        <authorList>
            <person name="Ye H."/>
            <person name="Hanson B.T."/>
            <person name="Loy A."/>
        </authorList>
    </citation>
    <scope>NUCLEOTIDE SEQUENCE</scope>
    <source>
        <strain evidence="7">LT0009</strain>
    </source>
</reference>
<dbReference type="EMBL" id="CP065938">
    <property type="protein sequence ID" value="UWX06075.1"/>
    <property type="molecule type" value="Genomic_DNA"/>
</dbReference>
<dbReference type="InterPro" id="IPR020942">
    <property type="entry name" value="Cyt_c_III_dom"/>
</dbReference>
<dbReference type="InterPro" id="IPR036280">
    <property type="entry name" value="Multihaem_cyt_sf"/>
</dbReference>
<name>A0ABY5Y1M1_9BACT</name>
<keyword evidence="5" id="KW-0408">Iron</keyword>
<organism evidence="7 8">
    <name type="scientific">Taurinivorans muris</name>
    <dbReference type="NCBI Taxonomy" id="2787751"/>
    <lineage>
        <taxon>Bacteria</taxon>
        <taxon>Pseudomonadati</taxon>
        <taxon>Thermodesulfobacteriota</taxon>
        <taxon>Desulfovibrionia</taxon>
        <taxon>Desulfovibrionales</taxon>
        <taxon>Desulfovibrionaceae</taxon>
        <taxon>Taurinivorans</taxon>
    </lineage>
</organism>
<proteinExistence type="predicted"/>
<evidence type="ECO:0000256" key="4">
    <source>
        <dbReference type="ARBA" id="ARBA00022982"/>
    </source>
</evidence>
<evidence type="ECO:0000256" key="5">
    <source>
        <dbReference type="ARBA" id="ARBA00023004"/>
    </source>
</evidence>
<keyword evidence="3" id="KW-0479">Metal-binding</keyword>
<keyword evidence="2" id="KW-0349">Heme</keyword>
<keyword evidence="4" id="KW-0249">Electron transport</keyword>
<dbReference type="Proteomes" id="UP001058120">
    <property type="component" value="Chromosome"/>
</dbReference>
<keyword evidence="8" id="KW-1185">Reference proteome</keyword>
<evidence type="ECO:0000259" key="6">
    <source>
        <dbReference type="Pfam" id="PF02085"/>
    </source>
</evidence>
<keyword evidence="1" id="KW-0813">Transport</keyword>
<evidence type="ECO:0000256" key="2">
    <source>
        <dbReference type="ARBA" id="ARBA00022617"/>
    </source>
</evidence>
<evidence type="ECO:0000256" key="1">
    <source>
        <dbReference type="ARBA" id="ARBA00022448"/>
    </source>
</evidence>
<dbReference type="Gene3D" id="3.90.10.10">
    <property type="entry name" value="Cytochrome C3"/>
    <property type="match status" value="3"/>
</dbReference>
<feature type="domain" description="Class III cytochrome C" evidence="6">
    <location>
        <begin position="31"/>
        <end position="124"/>
    </location>
</feature>
<dbReference type="SUPFAM" id="SSF48695">
    <property type="entry name" value="Multiheme cytochromes"/>
    <property type="match status" value="2"/>
</dbReference>
<protein>
    <submittedName>
        <fullName evidence="7">Cytochrome c3 family protein</fullName>
    </submittedName>
</protein>
<sequence length="271" mass="29942">MKNNLKLIVLVVLAVVSIGVYCIPGKQEKVPTRVLLDNLGGKVIFSHKTHANNYGFGCGDCHHESSDPIESVLACGTCHGSLPANAELAEIAKTGDGKTPLGPMPYHDTNLVTDKNACLTCHHLEFVQKDWGHDKHAEEFGLDCDTCHHSDTDIEPEPMNCNSCHSDTDAVTLKDAVHAKCESCHQEWFDEGLKSCRKCHEELDTRKELVKDGDFTMNTDYAKCSKCHGTQEPQELVQNRMGAFHAFCIGCHESLRISYLDGSNCTQCHTK</sequence>
<dbReference type="CDD" id="cd08168">
    <property type="entry name" value="Cytochrom_C3"/>
    <property type="match status" value="2"/>
</dbReference>
<evidence type="ECO:0000313" key="7">
    <source>
        <dbReference type="EMBL" id="UWX06075.1"/>
    </source>
</evidence>
<gene>
    <name evidence="7" type="ORF">JBF11_01800</name>
</gene>
<evidence type="ECO:0000313" key="8">
    <source>
        <dbReference type="Proteomes" id="UP001058120"/>
    </source>
</evidence>
<dbReference type="RefSeq" id="WP_334315674.1">
    <property type="nucleotide sequence ID" value="NZ_CP065938.1"/>
</dbReference>
<accession>A0ABY5Y1M1</accession>